<dbReference type="STRING" id="914150.TQ33_0202"/>
<dbReference type="HOGENOM" id="CLU_122429_0_0_6"/>
<dbReference type="EMBL" id="CP010975">
    <property type="protein sequence ID" value="AKE51193.1"/>
    <property type="molecule type" value="Genomic_DNA"/>
</dbReference>
<evidence type="ECO:0000313" key="3">
    <source>
        <dbReference type="Proteomes" id="UP000034071"/>
    </source>
</evidence>
<gene>
    <name evidence="2" type="ORF">TQ33_0202</name>
</gene>
<dbReference type="Pfam" id="PF12680">
    <property type="entry name" value="SnoaL_2"/>
    <property type="match status" value="1"/>
</dbReference>
<evidence type="ECO:0000259" key="1">
    <source>
        <dbReference type="Pfam" id="PF12680"/>
    </source>
</evidence>
<reference evidence="2 3" key="1">
    <citation type="submission" date="2015-02" db="EMBL/GenBank/DDBJ databases">
        <title>Complete genome sequence of Kangiella geojedonensis strain YCS-5T.</title>
        <authorList>
            <person name="Kim K.M."/>
        </authorList>
    </citation>
    <scope>NUCLEOTIDE SEQUENCE [LARGE SCALE GENOMIC DNA]</scope>
    <source>
        <strain evidence="2 3">YCS-5</strain>
    </source>
</reference>
<evidence type="ECO:0000313" key="2">
    <source>
        <dbReference type="EMBL" id="AKE51193.1"/>
    </source>
</evidence>
<keyword evidence="3" id="KW-1185">Reference proteome</keyword>
<dbReference type="AlphaFoldDB" id="A0A0F6RB26"/>
<name>A0A0F6RB26_9GAMM</name>
<dbReference type="RefSeq" id="WP_046560411.1">
    <property type="nucleotide sequence ID" value="NZ_CP010975.1"/>
</dbReference>
<dbReference type="Proteomes" id="UP000034071">
    <property type="component" value="Chromosome"/>
</dbReference>
<dbReference type="OrthoDB" id="1115105at2"/>
<sequence>MYNDRVEEFLSVLETIPSTSEHSDPASHFSLVFKDFHLDAKEAKIREVYADTFYFNDTFKTFRTIDELIPYMEETAENVKTTTVEILDVSKSDSDYYLRWKMIMEFTAKGRDIRSVSVGMTQLRFNEQGKVILHQDYWDGAEGFYQHLPYIGYFVRKVRDSL</sequence>
<feature type="domain" description="SnoaL-like" evidence="1">
    <location>
        <begin position="43"/>
        <end position="134"/>
    </location>
</feature>
<proteinExistence type="predicted"/>
<dbReference type="SUPFAM" id="SSF54427">
    <property type="entry name" value="NTF2-like"/>
    <property type="match status" value="1"/>
</dbReference>
<organism evidence="2 3">
    <name type="scientific">Kangiella geojedonensis</name>
    <dbReference type="NCBI Taxonomy" id="914150"/>
    <lineage>
        <taxon>Bacteria</taxon>
        <taxon>Pseudomonadati</taxon>
        <taxon>Pseudomonadota</taxon>
        <taxon>Gammaproteobacteria</taxon>
        <taxon>Kangiellales</taxon>
        <taxon>Kangiellaceae</taxon>
        <taxon>Kangiella</taxon>
    </lineage>
</organism>
<protein>
    <recommendedName>
        <fullName evidence="1">SnoaL-like domain-containing protein</fullName>
    </recommendedName>
</protein>
<dbReference type="InterPro" id="IPR032710">
    <property type="entry name" value="NTF2-like_dom_sf"/>
</dbReference>
<dbReference type="InterPro" id="IPR037401">
    <property type="entry name" value="SnoaL-like"/>
</dbReference>
<dbReference type="Gene3D" id="3.10.450.50">
    <property type="match status" value="1"/>
</dbReference>
<dbReference type="KEGG" id="kge:TQ33_0202"/>
<accession>A0A0F6RB26</accession>